<dbReference type="PANTHER" id="PTHR22916:SF3">
    <property type="entry name" value="UDP-GLCNAC:BETAGAL BETA-1,3-N-ACETYLGLUCOSAMINYLTRANSFERASE-LIKE PROTEIN 1"/>
    <property type="match status" value="1"/>
</dbReference>
<gene>
    <name evidence="3" type="ORF">DIT68_01555</name>
</gene>
<proteinExistence type="predicted"/>
<sequence>MFSVVIPLYNKEASITATIQSVLNQTFDDFEIVIVNDGSTDKSVEVVEGIKDPRIRLINQENQGVSAARNKGIAQAKNDWIAFLDGDDIWLPEKLMVLNEAIKKHPQVKWLIHAFDTVRNQENRTPNSYEQQDILKDVLFDLKNNLKIQTSAVTVHKSCFSGEDMTFRVGYNTSEDRELWYKLAFKFPSPFYSSKILSEYVIDSTGQSLTTNSDNSFNDIRKNINMEDRLEKQLKSLNSERQKAFYQVLNKINKKDILNFWCVNNKWSADFNRNFNRLETFLFKNTINLPILVKKVIKKLFFVAWSV</sequence>
<evidence type="ECO:0000256" key="1">
    <source>
        <dbReference type="SAM" id="Coils"/>
    </source>
</evidence>
<dbReference type="EMBL" id="QFRJ01000001">
    <property type="protein sequence ID" value="PWH86971.1"/>
    <property type="molecule type" value="Genomic_DNA"/>
</dbReference>
<evidence type="ECO:0000259" key="2">
    <source>
        <dbReference type="Pfam" id="PF00535"/>
    </source>
</evidence>
<comment type="caution">
    <text evidence="3">The sequence shown here is derived from an EMBL/GenBank/DDBJ whole genome shotgun (WGS) entry which is preliminary data.</text>
</comment>
<feature type="coiled-coil region" evidence="1">
    <location>
        <begin position="220"/>
        <end position="247"/>
    </location>
</feature>
<dbReference type="GO" id="GO:0016758">
    <property type="term" value="F:hexosyltransferase activity"/>
    <property type="evidence" value="ECO:0007669"/>
    <property type="project" value="UniProtKB-ARBA"/>
</dbReference>
<dbReference type="Gene3D" id="3.90.550.10">
    <property type="entry name" value="Spore Coat Polysaccharide Biosynthesis Protein SpsA, Chain A"/>
    <property type="match status" value="1"/>
</dbReference>
<keyword evidence="4" id="KW-1185">Reference proteome</keyword>
<evidence type="ECO:0000313" key="3">
    <source>
        <dbReference type="EMBL" id="PWH86971.1"/>
    </source>
</evidence>
<dbReference type="AlphaFoldDB" id="A0A2U2XGX8"/>
<dbReference type="Proteomes" id="UP000245370">
    <property type="component" value="Unassembled WGS sequence"/>
</dbReference>
<accession>A0A2U2XGX8</accession>
<dbReference type="InterPro" id="IPR001173">
    <property type="entry name" value="Glyco_trans_2-like"/>
</dbReference>
<name>A0A2U2XGX8_9FLAO</name>
<dbReference type="OrthoDB" id="6307329at2"/>
<reference evidence="3 4" key="1">
    <citation type="submission" date="2018-05" db="EMBL/GenBank/DDBJ databases">
        <title>Brumimicrobium oceani sp. nov., isolated from coastal sediment.</title>
        <authorList>
            <person name="Kou Y."/>
        </authorList>
    </citation>
    <scope>NUCLEOTIDE SEQUENCE [LARGE SCALE GENOMIC DNA]</scope>
    <source>
        <strain evidence="3 4">C305</strain>
    </source>
</reference>
<dbReference type="InterPro" id="IPR029044">
    <property type="entry name" value="Nucleotide-diphossugar_trans"/>
</dbReference>
<dbReference type="Pfam" id="PF00535">
    <property type="entry name" value="Glycos_transf_2"/>
    <property type="match status" value="1"/>
</dbReference>
<dbReference type="CDD" id="cd00761">
    <property type="entry name" value="Glyco_tranf_GTA_type"/>
    <property type="match status" value="1"/>
</dbReference>
<dbReference type="SUPFAM" id="SSF53448">
    <property type="entry name" value="Nucleotide-diphospho-sugar transferases"/>
    <property type="match status" value="1"/>
</dbReference>
<keyword evidence="1" id="KW-0175">Coiled coil</keyword>
<organism evidence="3 4">
    <name type="scientific">Brumimicrobium oceani</name>
    <dbReference type="NCBI Taxonomy" id="2100725"/>
    <lineage>
        <taxon>Bacteria</taxon>
        <taxon>Pseudomonadati</taxon>
        <taxon>Bacteroidota</taxon>
        <taxon>Flavobacteriia</taxon>
        <taxon>Flavobacteriales</taxon>
        <taxon>Crocinitomicaceae</taxon>
        <taxon>Brumimicrobium</taxon>
    </lineage>
</organism>
<reference evidence="3 4" key="2">
    <citation type="submission" date="2018-05" db="EMBL/GenBank/DDBJ databases">
        <authorList>
            <person name="Lanie J.A."/>
            <person name="Ng W.-L."/>
            <person name="Kazmierczak K.M."/>
            <person name="Andrzejewski T.M."/>
            <person name="Davidsen T.M."/>
            <person name="Wayne K.J."/>
            <person name="Tettelin H."/>
            <person name="Glass J.I."/>
            <person name="Rusch D."/>
            <person name="Podicherti R."/>
            <person name="Tsui H.-C.T."/>
            <person name="Winkler M.E."/>
        </authorList>
    </citation>
    <scope>NUCLEOTIDE SEQUENCE [LARGE SCALE GENOMIC DNA]</scope>
    <source>
        <strain evidence="3 4">C305</strain>
    </source>
</reference>
<feature type="domain" description="Glycosyltransferase 2-like" evidence="2">
    <location>
        <begin position="3"/>
        <end position="128"/>
    </location>
</feature>
<dbReference type="PANTHER" id="PTHR22916">
    <property type="entry name" value="GLYCOSYLTRANSFERASE"/>
    <property type="match status" value="1"/>
</dbReference>
<protein>
    <recommendedName>
        <fullName evidence="2">Glycosyltransferase 2-like domain-containing protein</fullName>
    </recommendedName>
</protein>
<evidence type="ECO:0000313" key="4">
    <source>
        <dbReference type="Proteomes" id="UP000245370"/>
    </source>
</evidence>
<dbReference type="RefSeq" id="WP_109358049.1">
    <property type="nucleotide sequence ID" value="NZ_QFRJ01000001.1"/>
</dbReference>